<evidence type="ECO:0000256" key="3">
    <source>
        <dbReference type="PROSITE-ProRule" id="PRU01191"/>
    </source>
</evidence>
<accession>A0A0E0BMG9</accession>
<evidence type="ECO:0000313" key="6">
    <source>
        <dbReference type="Proteomes" id="UP000026961"/>
    </source>
</evidence>
<dbReference type="AlphaFoldDB" id="A0A0E0BMG9"/>
<feature type="region of interest" description="SAW" evidence="3">
    <location>
        <begin position="801"/>
        <end position="876"/>
    </location>
</feature>
<reference evidence="5" key="1">
    <citation type="submission" date="2015-04" db="UniProtKB">
        <authorList>
            <consortium name="EnsemblPlants"/>
        </authorList>
    </citation>
    <scope>IDENTIFICATION</scope>
</reference>
<proteinExistence type="inferred from homology"/>
<sequence>MAAAPKPEELVVAIEQPFSPSLFLDLPPTPHHDDDPNNVNDDLLLPFISRILMEDDIDDKFFYQFPDHPALLQAQQSYAQILDAPATSSSSDDTTINNNTTNSTSVPDTLAMPDHDADTQSAPDDMEMLNIAFLKGREEATKFLPTNNTLFSDLKAEPVLDIQPTFMFGPSDGGGGGRGRKNRHAELEEDDLETETSRSSKLMVPEQDDAAAADKIFDEIILNGYQMIIKGIDELRVAMGSQSQADKNGRRASRAKTAVVDLHTLLIHCAQAVATGDWRSATELLKQIKQNSMANPEDFFWEALLKENEAPSPPPVFFDLPATPLSNSEGTDPSSLDNQLLSYVSRMLMEDEMGSSAAITNLQCVNRGSTEEANNMLPGSEVVRAFSKGMEEASKLLPRNNSFRTLETVDQVSSDGHCRGRKKKNHDRDEQQLEEELGRSSKLAALTIAGTQEAGARELLDELMLHAHETCIKDMEKLRIDMDNEAEKKINKKDKKGSSSKVVDLRLLLIQCAQATATDNQQSAGELLKKIKQHTLATGDAMQRVAHYFAKGLEARLAGRGKHLYQNQMRMSLVEYLKVYKLYMAACCFTKVALMFAAMTIMQAVQGKKRLHIVDYGPRCGLHWPDLLRRLGSREDGPPEVRITIVDILQPAFRPFQRIEEAGHCLSSCANEFRVPFRFQAVAAAKWETVGAEDLHIEPDEVLVVNDLLSFSALMDESVFCDGPNPRDVALRNISKMQPDVFIQGITNDNYGASFLSRFRAVLLYYSALFDILDATTPRDSGLRLALEQNLLGPYALNAIACEGADLVERPEKYKQWQARNHRAGMQQLKLRPDIVDTIRDEVNKYHHKDFLLGEDGQWLLQGWMGRILFAHSAWVRQSQDTSSG</sequence>
<dbReference type="eggNOG" id="ENOG502QSQ6">
    <property type="taxonomic scope" value="Eukaryota"/>
</dbReference>
<keyword evidence="2" id="KW-0804">Transcription</keyword>
<comment type="caution">
    <text evidence="3">Lacks conserved residue(s) required for the propagation of feature annotation.</text>
</comment>
<keyword evidence="1" id="KW-0805">Transcription regulation</keyword>
<dbReference type="STRING" id="40148.A0A0E0BMG9"/>
<evidence type="ECO:0000256" key="2">
    <source>
        <dbReference type="ARBA" id="ARBA00023163"/>
    </source>
</evidence>
<dbReference type="HOGENOM" id="CLU_310231_0_0_1"/>
<protein>
    <submittedName>
        <fullName evidence="5">Uncharacterized protein</fullName>
    </submittedName>
</protein>
<dbReference type="EnsemblPlants" id="OGLUM11G22870.1">
    <property type="protein sequence ID" value="OGLUM11G22870.1"/>
    <property type="gene ID" value="OGLUM11G22870"/>
</dbReference>
<dbReference type="Pfam" id="PF03514">
    <property type="entry name" value="GRAS"/>
    <property type="match status" value="1"/>
</dbReference>
<organism evidence="5">
    <name type="scientific">Oryza glumipatula</name>
    <dbReference type="NCBI Taxonomy" id="40148"/>
    <lineage>
        <taxon>Eukaryota</taxon>
        <taxon>Viridiplantae</taxon>
        <taxon>Streptophyta</taxon>
        <taxon>Embryophyta</taxon>
        <taxon>Tracheophyta</taxon>
        <taxon>Spermatophyta</taxon>
        <taxon>Magnoliopsida</taxon>
        <taxon>Liliopsida</taxon>
        <taxon>Poales</taxon>
        <taxon>Poaceae</taxon>
        <taxon>BOP clade</taxon>
        <taxon>Oryzoideae</taxon>
        <taxon>Oryzeae</taxon>
        <taxon>Oryzinae</taxon>
        <taxon>Oryza</taxon>
    </lineage>
</organism>
<comment type="similarity">
    <text evidence="3">Belongs to the GRAS family.</text>
</comment>
<evidence type="ECO:0000313" key="5">
    <source>
        <dbReference type="EnsemblPlants" id="OGLUM11G22870.1"/>
    </source>
</evidence>
<reference evidence="5" key="2">
    <citation type="submission" date="2018-05" db="EMBL/GenBank/DDBJ databases">
        <title>OgluRS3 (Oryza glumaepatula Reference Sequence Version 3).</title>
        <authorList>
            <person name="Zhang J."/>
            <person name="Kudrna D."/>
            <person name="Lee S."/>
            <person name="Talag J."/>
            <person name="Welchert J."/>
            <person name="Wing R.A."/>
        </authorList>
    </citation>
    <scope>NUCLEOTIDE SEQUENCE [LARGE SCALE GENOMIC DNA]</scope>
</reference>
<dbReference type="PANTHER" id="PTHR31636">
    <property type="entry name" value="OSJNBA0084A10.13 PROTEIN-RELATED"/>
    <property type="match status" value="1"/>
</dbReference>
<feature type="compositionally biased region" description="Basic and acidic residues" evidence="4">
    <location>
        <begin position="426"/>
        <end position="437"/>
    </location>
</feature>
<dbReference type="InterPro" id="IPR005202">
    <property type="entry name" value="TF_GRAS"/>
</dbReference>
<name>A0A0E0BMG9_9ORYZ</name>
<dbReference type="Gramene" id="OGLUM11G22870.1">
    <property type="protein sequence ID" value="OGLUM11G22870.1"/>
    <property type="gene ID" value="OGLUM11G22870"/>
</dbReference>
<feature type="region of interest" description="Leucine repeat II (LRII)" evidence="3">
    <location>
        <begin position="661"/>
        <end position="693"/>
    </location>
</feature>
<feature type="short sequence motif" description="VHIID" evidence="3">
    <location>
        <begin position="611"/>
        <end position="615"/>
    </location>
</feature>
<feature type="region of interest" description="Disordered" evidence="4">
    <location>
        <begin position="84"/>
        <end position="122"/>
    </location>
</feature>
<dbReference type="Proteomes" id="UP000026961">
    <property type="component" value="Chromosome 11"/>
</dbReference>
<feature type="compositionally biased region" description="Low complexity" evidence="4">
    <location>
        <begin position="87"/>
        <end position="105"/>
    </location>
</feature>
<feature type="region of interest" description="VHIID" evidence="3">
    <location>
        <begin position="580"/>
        <end position="645"/>
    </location>
</feature>
<evidence type="ECO:0000256" key="4">
    <source>
        <dbReference type="SAM" id="MobiDB-lite"/>
    </source>
</evidence>
<feature type="region of interest" description="Disordered" evidence="4">
    <location>
        <begin position="409"/>
        <end position="437"/>
    </location>
</feature>
<keyword evidence="6" id="KW-1185">Reference proteome</keyword>
<evidence type="ECO:0000256" key="1">
    <source>
        <dbReference type="ARBA" id="ARBA00023015"/>
    </source>
</evidence>
<dbReference type="PROSITE" id="PS50985">
    <property type="entry name" value="GRAS"/>
    <property type="match status" value="1"/>
</dbReference>
<feature type="region of interest" description="Disordered" evidence="4">
    <location>
        <begin position="167"/>
        <end position="201"/>
    </location>
</feature>